<evidence type="ECO:0000256" key="1">
    <source>
        <dbReference type="SAM" id="MobiDB-lite"/>
    </source>
</evidence>
<feature type="compositionally biased region" description="Acidic residues" evidence="1">
    <location>
        <begin position="879"/>
        <end position="904"/>
    </location>
</feature>
<dbReference type="GeneID" id="92089679"/>
<proteinExistence type="predicted"/>
<feature type="region of interest" description="Disordered" evidence="1">
    <location>
        <begin position="867"/>
        <end position="982"/>
    </location>
</feature>
<protein>
    <submittedName>
        <fullName evidence="2">Uncharacterized protein</fullName>
    </submittedName>
</protein>
<organism evidence="2 3">
    <name type="scientific">Apiospora phragmitis</name>
    <dbReference type="NCBI Taxonomy" id="2905665"/>
    <lineage>
        <taxon>Eukaryota</taxon>
        <taxon>Fungi</taxon>
        <taxon>Dikarya</taxon>
        <taxon>Ascomycota</taxon>
        <taxon>Pezizomycotina</taxon>
        <taxon>Sordariomycetes</taxon>
        <taxon>Xylariomycetidae</taxon>
        <taxon>Amphisphaeriales</taxon>
        <taxon>Apiosporaceae</taxon>
        <taxon>Apiospora</taxon>
    </lineage>
</organism>
<comment type="caution">
    <text evidence="2">The sequence shown here is derived from an EMBL/GenBank/DDBJ whole genome shotgun (WGS) entry which is preliminary data.</text>
</comment>
<sequence length="1000" mass="111882">MRVAAAAEQSTALGEDEELWASLGRCRLRLPPPHRRRPLALANANFDMSLIRIEAPSEYKTPRVGPGEEYTQRRRRWASSRHRTAFGIAVPEHPTRNPGLLGLLWQNLIRAYGTRASEIAGSPEVNPKGSDAHGPFKDYVGVDGTSIWAAATSGSAAIAAHLLACFIATCWAADEATAIWMELVAERKRRIQTKAATAEYFDLSDTLSTKLELDKAQLANWDASARSCQYHRARTAGPFHEPWHLYPDLIVLGSRTEDIHQNDELVEPGGCITVGLRSHSLSHNEAFGVHWSLSLAHLRYHGTPKPTSRTITNAPSGNERFSREEFTLILIGVIISRWRDEMDVSVDQAMSFMKLVVSKFVELFQTEHPERLGSWVEALKIAFGEYEAVDSRVGSLARKFINLGLRNQTMFKPSATSSRSWQQFHPHHQDINTALFGLGALHSTHSFSQRKQPSRKLLLMLEKEADEEPRKLYIFTSSELKGLGKDPLSPHFIREGSRSSYHIVNVQDHSFDVRGGRLYSWIDPPKPILRYMKKHFHKATTLFIDAGRARYDFLVYTATSHFVVLEYCEEKGKHSIDSFPAQAYHEIEYYLRHTKLNKDGVLHLAAREPFFAVLRLISRMLVLTFTVCPASIWSDLVAVSTDDSLYINPVCLGNLYLHPNGSLEIRRVRGNVGRPGLSLLGWFTGAQNAEWRQPSMDMWHVVNHNPFQGRLEDVFTGTSLHLKFTGWNRDLDFGRDKCVPDGSYLEAIMSAYDTGTWLGDLTYPHTGSPTLHIISAVESCTGATPVIGTMPPEDLVLVEHWEELLSPHPSQPAVVMCHGNWQTRVTAISLSLNKGYRKLNFNGHVCWHCAFSLLGKLKRDEAKKVLKHSTKHKSRPDSDDSVSDYESESPDSDYEASSSDSEEDRDSKEAEIVSKATGESQSAEKEKHTGQDGGDDATLVDQGEASDSLAEALGKAEVDGPTDDTDSEASTADISPTFGEDDKLEEILRTLPYKPMVFIL</sequence>
<name>A0ABR1VSS7_9PEZI</name>
<dbReference type="EMBL" id="JAQQWL010000005">
    <property type="protein sequence ID" value="KAK8074308.1"/>
    <property type="molecule type" value="Genomic_DNA"/>
</dbReference>
<evidence type="ECO:0000313" key="2">
    <source>
        <dbReference type="EMBL" id="KAK8074308.1"/>
    </source>
</evidence>
<evidence type="ECO:0000313" key="3">
    <source>
        <dbReference type="Proteomes" id="UP001480595"/>
    </source>
</evidence>
<accession>A0ABR1VSS7</accession>
<reference evidence="2 3" key="1">
    <citation type="submission" date="2023-01" db="EMBL/GenBank/DDBJ databases">
        <title>Analysis of 21 Apiospora genomes using comparative genomics revels a genus with tremendous synthesis potential of carbohydrate active enzymes and secondary metabolites.</title>
        <authorList>
            <person name="Sorensen T."/>
        </authorList>
    </citation>
    <scope>NUCLEOTIDE SEQUENCE [LARGE SCALE GENOMIC DNA]</scope>
    <source>
        <strain evidence="2 3">CBS 135458</strain>
    </source>
</reference>
<keyword evidence="3" id="KW-1185">Reference proteome</keyword>
<gene>
    <name evidence="2" type="ORF">PG994_005207</name>
</gene>
<dbReference type="RefSeq" id="XP_066718783.1">
    <property type="nucleotide sequence ID" value="XM_066856616.1"/>
</dbReference>
<dbReference type="Proteomes" id="UP001480595">
    <property type="component" value="Unassembled WGS sequence"/>
</dbReference>